<evidence type="ECO:0000256" key="12">
    <source>
        <dbReference type="SAM" id="MobiDB-lite"/>
    </source>
</evidence>
<dbReference type="FunFam" id="1.10.510.10:FF:000624">
    <property type="entry name" value="Mitogen-activated protein kinase"/>
    <property type="match status" value="1"/>
</dbReference>
<dbReference type="PROSITE" id="PS01351">
    <property type="entry name" value="MAPK"/>
    <property type="match status" value="1"/>
</dbReference>
<dbReference type="SMART" id="SM00220">
    <property type="entry name" value="S_TKc"/>
    <property type="match status" value="1"/>
</dbReference>
<dbReference type="Gene3D" id="1.10.510.10">
    <property type="entry name" value="Transferase(Phosphotransferase) domain 1"/>
    <property type="match status" value="1"/>
</dbReference>
<organism evidence="14 15">
    <name type="scientific">Thlaspi arvense</name>
    <name type="common">Field penny-cress</name>
    <dbReference type="NCBI Taxonomy" id="13288"/>
    <lineage>
        <taxon>Eukaryota</taxon>
        <taxon>Viridiplantae</taxon>
        <taxon>Streptophyta</taxon>
        <taxon>Embryophyta</taxon>
        <taxon>Tracheophyta</taxon>
        <taxon>Spermatophyta</taxon>
        <taxon>Magnoliopsida</taxon>
        <taxon>eudicotyledons</taxon>
        <taxon>Gunneridae</taxon>
        <taxon>Pentapetalae</taxon>
        <taxon>rosids</taxon>
        <taxon>malvids</taxon>
        <taxon>Brassicales</taxon>
        <taxon>Brassicaceae</taxon>
        <taxon>Thlaspideae</taxon>
        <taxon>Thlaspi</taxon>
    </lineage>
</organism>
<dbReference type="InterPro" id="IPR011009">
    <property type="entry name" value="Kinase-like_dom_sf"/>
</dbReference>
<dbReference type="Gene3D" id="3.30.200.20">
    <property type="entry name" value="Phosphorylase Kinase, domain 1"/>
    <property type="match status" value="1"/>
</dbReference>
<evidence type="ECO:0000256" key="1">
    <source>
        <dbReference type="ARBA" id="ARBA00008832"/>
    </source>
</evidence>
<reference evidence="14 15" key="1">
    <citation type="submission" date="2022-03" db="EMBL/GenBank/DDBJ databases">
        <authorList>
            <person name="Nunn A."/>
            <person name="Chopra R."/>
            <person name="Nunn A."/>
            <person name="Contreras Garrido A."/>
        </authorList>
    </citation>
    <scope>NUCLEOTIDE SEQUENCE [LARGE SCALE GENOMIC DNA]</scope>
</reference>
<keyword evidence="4" id="KW-0597">Phosphoprotein</keyword>
<sequence>MQQNQVRKDTKEMEFFTEYGDANRYRILEVIGKGSYGVVCAAIDTHTGEKVAIKKINDVFEHISDALRILREVKLLRLLRHPDIVEIKSIMLPPSKREFKDIYVVFELMESDLHQVIKANDDLTREHHQFFLYQMLRALKFMHTANVYHRDLKPKNILANANCKLKVCDFGLARVSFNDTPTTVFWTDYVATRWYRAPELCGSFFSKYTPAIDIWSIGCIFAEVRNDKARKYLTEMRKKNPVTFSQKFSKADPLAIRLLQRLLAFDPKDRPTAAEALADPYFKGLSKVEREPSCQPISKMEFEFERRRLTKEDIRELIYREILEYHPQLLKDYMSGSEGSNFVYPSAIGHLRKQFTYLEENSSRSGPVIPLERKHASLPRSTVHSSVVHSTIQPNMCATESRRVSFEPSRNGEVSAGHASTSSYPTKSLGPPPRAPPPSGRPGRVVESSATYENGRNLKEAYFRSAVSSPHCYSRGNTTSHSNVEASSQPKPHQFNPTAPPPAATTNQTNVEITNHPNPYFQSQLPKIDQLSNSNTHMAIDAKLLQAQSQFGPAGAAAVAVAAHRNIGTISYGAAS</sequence>
<name>A0AAU9R9Q3_THLAR</name>
<proteinExistence type="inferred from homology"/>
<evidence type="ECO:0000313" key="14">
    <source>
        <dbReference type="EMBL" id="CAH2036583.1"/>
    </source>
</evidence>
<evidence type="ECO:0000256" key="4">
    <source>
        <dbReference type="ARBA" id="ARBA00022553"/>
    </source>
</evidence>
<keyword evidence="8 11" id="KW-0067">ATP-binding</keyword>
<evidence type="ECO:0000256" key="6">
    <source>
        <dbReference type="ARBA" id="ARBA00022741"/>
    </source>
</evidence>
<dbReference type="EMBL" id="OU466857">
    <property type="protein sequence ID" value="CAH2036583.1"/>
    <property type="molecule type" value="Genomic_DNA"/>
</dbReference>
<protein>
    <recommendedName>
        <fullName evidence="2">mitogen-activated protein kinase</fullName>
        <ecNumber evidence="2">2.7.11.24</ecNumber>
    </recommendedName>
</protein>
<feature type="compositionally biased region" description="Polar residues" evidence="12">
    <location>
        <begin position="475"/>
        <end position="491"/>
    </location>
</feature>
<dbReference type="GO" id="GO:0004707">
    <property type="term" value="F:MAP kinase activity"/>
    <property type="evidence" value="ECO:0007669"/>
    <property type="project" value="UniProtKB-EC"/>
</dbReference>
<dbReference type="CDD" id="cd07859">
    <property type="entry name" value="STKc_TDY_MAPK"/>
    <property type="match status" value="1"/>
</dbReference>
<feature type="region of interest" description="Disordered" evidence="12">
    <location>
        <begin position="376"/>
        <end position="446"/>
    </location>
</feature>
<evidence type="ECO:0000256" key="8">
    <source>
        <dbReference type="ARBA" id="ARBA00022840"/>
    </source>
</evidence>
<feature type="compositionally biased region" description="Low complexity" evidence="12">
    <location>
        <begin position="381"/>
        <end position="391"/>
    </location>
</feature>
<dbReference type="Proteomes" id="UP000836841">
    <property type="component" value="Chromosome 1"/>
</dbReference>
<dbReference type="SUPFAM" id="SSF56112">
    <property type="entry name" value="Protein kinase-like (PK-like)"/>
    <property type="match status" value="1"/>
</dbReference>
<gene>
    <name evidence="14" type="ORF">TAV2_LOCUS3636</name>
</gene>
<evidence type="ECO:0000256" key="10">
    <source>
        <dbReference type="ARBA" id="ARBA00048312"/>
    </source>
</evidence>
<dbReference type="Pfam" id="PF00069">
    <property type="entry name" value="Pkinase"/>
    <property type="match status" value="1"/>
</dbReference>
<dbReference type="InterPro" id="IPR003527">
    <property type="entry name" value="MAP_kinase_CS"/>
</dbReference>
<feature type="binding site" evidence="11">
    <location>
        <position position="55"/>
    </location>
    <ligand>
        <name>ATP</name>
        <dbReference type="ChEBI" id="CHEBI:30616"/>
    </ligand>
</feature>
<dbReference type="InterPro" id="IPR050117">
    <property type="entry name" value="MAPK"/>
</dbReference>
<evidence type="ECO:0000256" key="3">
    <source>
        <dbReference type="ARBA" id="ARBA00022527"/>
    </source>
</evidence>
<comment type="similarity">
    <text evidence="1">Belongs to the protein kinase superfamily. CMGC Ser/Thr protein kinase family. MAP kinase subfamily.</text>
</comment>
<comment type="catalytic activity">
    <reaction evidence="10">
        <text>L-seryl-[protein] + ATP = O-phospho-L-seryl-[protein] + ADP + H(+)</text>
        <dbReference type="Rhea" id="RHEA:17989"/>
        <dbReference type="Rhea" id="RHEA-COMP:9863"/>
        <dbReference type="Rhea" id="RHEA-COMP:11604"/>
        <dbReference type="ChEBI" id="CHEBI:15378"/>
        <dbReference type="ChEBI" id="CHEBI:29999"/>
        <dbReference type="ChEBI" id="CHEBI:30616"/>
        <dbReference type="ChEBI" id="CHEBI:83421"/>
        <dbReference type="ChEBI" id="CHEBI:456216"/>
        <dbReference type="EC" id="2.7.11.24"/>
    </reaction>
</comment>
<dbReference type="PROSITE" id="PS50011">
    <property type="entry name" value="PROTEIN_KINASE_DOM"/>
    <property type="match status" value="1"/>
</dbReference>
<evidence type="ECO:0000259" key="13">
    <source>
        <dbReference type="PROSITE" id="PS50011"/>
    </source>
</evidence>
<evidence type="ECO:0000256" key="7">
    <source>
        <dbReference type="ARBA" id="ARBA00022777"/>
    </source>
</evidence>
<keyword evidence="3" id="KW-0723">Serine/threonine-protein kinase</keyword>
<keyword evidence="5" id="KW-0808">Transferase</keyword>
<dbReference type="EC" id="2.7.11.24" evidence="2"/>
<evidence type="ECO:0000256" key="5">
    <source>
        <dbReference type="ARBA" id="ARBA00022679"/>
    </source>
</evidence>
<dbReference type="InterPro" id="IPR017441">
    <property type="entry name" value="Protein_kinase_ATP_BS"/>
</dbReference>
<dbReference type="AlphaFoldDB" id="A0AAU9R9Q3"/>
<keyword evidence="7" id="KW-0418">Kinase</keyword>
<comment type="catalytic activity">
    <reaction evidence="9">
        <text>L-threonyl-[protein] + ATP = O-phospho-L-threonyl-[protein] + ADP + H(+)</text>
        <dbReference type="Rhea" id="RHEA:46608"/>
        <dbReference type="Rhea" id="RHEA-COMP:11060"/>
        <dbReference type="Rhea" id="RHEA-COMP:11605"/>
        <dbReference type="ChEBI" id="CHEBI:15378"/>
        <dbReference type="ChEBI" id="CHEBI:30013"/>
        <dbReference type="ChEBI" id="CHEBI:30616"/>
        <dbReference type="ChEBI" id="CHEBI:61977"/>
        <dbReference type="ChEBI" id="CHEBI:456216"/>
        <dbReference type="EC" id="2.7.11.24"/>
    </reaction>
</comment>
<feature type="domain" description="Protein kinase" evidence="13">
    <location>
        <begin position="25"/>
        <end position="282"/>
    </location>
</feature>
<keyword evidence="6 11" id="KW-0547">Nucleotide-binding</keyword>
<evidence type="ECO:0000313" key="15">
    <source>
        <dbReference type="Proteomes" id="UP000836841"/>
    </source>
</evidence>
<evidence type="ECO:0000256" key="11">
    <source>
        <dbReference type="PROSITE-ProRule" id="PRU10141"/>
    </source>
</evidence>
<dbReference type="FunFam" id="3.30.200.20:FF:000046">
    <property type="entry name" value="Mitogen-activated protein kinase"/>
    <property type="match status" value="1"/>
</dbReference>
<dbReference type="InterPro" id="IPR000719">
    <property type="entry name" value="Prot_kinase_dom"/>
</dbReference>
<feature type="region of interest" description="Disordered" evidence="12">
    <location>
        <begin position="473"/>
        <end position="505"/>
    </location>
</feature>
<keyword evidence="15" id="KW-1185">Reference proteome</keyword>
<evidence type="ECO:0000256" key="2">
    <source>
        <dbReference type="ARBA" id="ARBA00012411"/>
    </source>
</evidence>
<accession>A0AAU9R9Q3</accession>
<dbReference type="GO" id="GO:0005524">
    <property type="term" value="F:ATP binding"/>
    <property type="evidence" value="ECO:0007669"/>
    <property type="project" value="UniProtKB-UniRule"/>
</dbReference>
<evidence type="ECO:0000256" key="9">
    <source>
        <dbReference type="ARBA" id="ARBA00047592"/>
    </source>
</evidence>
<dbReference type="PANTHER" id="PTHR24055">
    <property type="entry name" value="MITOGEN-ACTIVATED PROTEIN KINASE"/>
    <property type="match status" value="1"/>
</dbReference>
<feature type="compositionally biased region" description="Pro residues" evidence="12">
    <location>
        <begin position="430"/>
        <end position="440"/>
    </location>
</feature>
<dbReference type="PROSITE" id="PS00107">
    <property type="entry name" value="PROTEIN_KINASE_ATP"/>
    <property type="match status" value="1"/>
</dbReference>